<dbReference type="AlphaFoldDB" id="A0A2I0WTG0"/>
<keyword evidence="2" id="KW-1185">Reference proteome</keyword>
<proteinExistence type="predicted"/>
<gene>
    <name evidence="1" type="ORF">MA16_Dca000293</name>
</gene>
<reference evidence="1 2" key="2">
    <citation type="journal article" date="2017" name="Nature">
        <title>The Apostasia genome and the evolution of orchids.</title>
        <authorList>
            <person name="Zhang G.Q."/>
            <person name="Liu K.W."/>
            <person name="Li Z."/>
            <person name="Lohaus R."/>
            <person name="Hsiao Y.Y."/>
            <person name="Niu S.C."/>
            <person name="Wang J.Y."/>
            <person name="Lin Y.C."/>
            <person name="Xu Q."/>
            <person name="Chen L.J."/>
            <person name="Yoshida K."/>
            <person name="Fujiwara S."/>
            <person name="Wang Z.W."/>
            <person name="Zhang Y.Q."/>
            <person name="Mitsuda N."/>
            <person name="Wang M."/>
            <person name="Liu G.H."/>
            <person name="Pecoraro L."/>
            <person name="Huang H.X."/>
            <person name="Xiao X.J."/>
            <person name="Lin M."/>
            <person name="Wu X.Y."/>
            <person name="Wu W.L."/>
            <person name="Chen Y.Y."/>
            <person name="Chang S.B."/>
            <person name="Sakamoto S."/>
            <person name="Ohme-Takagi M."/>
            <person name="Yagi M."/>
            <person name="Zeng S.J."/>
            <person name="Shen C.Y."/>
            <person name="Yeh C.M."/>
            <person name="Luo Y.B."/>
            <person name="Tsai W.C."/>
            <person name="Van de Peer Y."/>
            <person name="Liu Z.J."/>
        </authorList>
    </citation>
    <scope>NUCLEOTIDE SEQUENCE [LARGE SCALE GENOMIC DNA]</scope>
    <source>
        <tissue evidence="1">The whole plant</tissue>
    </source>
</reference>
<sequence length="50" mass="5562">MDGSFSSAYGVLGKTDEPVDENLKLYSLKVGNIVEKAFSNGDGKHRRRKF</sequence>
<reference evidence="1 2" key="1">
    <citation type="journal article" date="2016" name="Sci. Rep.">
        <title>The Dendrobium catenatum Lindl. genome sequence provides insights into polysaccharide synthase, floral development and adaptive evolution.</title>
        <authorList>
            <person name="Zhang G.Q."/>
            <person name="Xu Q."/>
            <person name="Bian C."/>
            <person name="Tsai W.C."/>
            <person name="Yeh C.M."/>
            <person name="Liu K.W."/>
            <person name="Yoshida K."/>
            <person name="Zhang L.S."/>
            <person name="Chang S.B."/>
            <person name="Chen F."/>
            <person name="Shi Y."/>
            <person name="Su Y.Y."/>
            <person name="Zhang Y.Q."/>
            <person name="Chen L.J."/>
            <person name="Yin Y."/>
            <person name="Lin M."/>
            <person name="Huang H."/>
            <person name="Deng H."/>
            <person name="Wang Z.W."/>
            <person name="Zhu S.L."/>
            <person name="Zhao X."/>
            <person name="Deng C."/>
            <person name="Niu S.C."/>
            <person name="Huang J."/>
            <person name="Wang M."/>
            <person name="Liu G.H."/>
            <person name="Yang H.J."/>
            <person name="Xiao X.J."/>
            <person name="Hsiao Y.Y."/>
            <person name="Wu W.L."/>
            <person name="Chen Y.Y."/>
            <person name="Mitsuda N."/>
            <person name="Ohme-Takagi M."/>
            <person name="Luo Y.B."/>
            <person name="Van de Peer Y."/>
            <person name="Liu Z.J."/>
        </authorList>
    </citation>
    <scope>NUCLEOTIDE SEQUENCE [LARGE SCALE GENOMIC DNA]</scope>
    <source>
        <tissue evidence="1">The whole plant</tissue>
    </source>
</reference>
<dbReference type="EMBL" id="KZ502442">
    <property type="protein sequence ID" value="PKU78949.1"/>
    <property type="molecule type" value="Genomic_DNA"/>
</dbReference>
<evidence type="ECO:0000313" key="1">
    <source>
        <dbReference type="EMBL" id="PKU78949.1"/>
    </source>
</evidence>
<protein>
    <submittedName>
        <fullName evidence="1">Uncharacterized protein</fullName>
    </submittedName>
</protein>
<accession>A0A2I0WTG0</accession>
<dbReference type="Proteomes" id="UP000233837">
    <property type="component" value="Unassembled WGS sequence"/>
</dbReference>
<evidence type="ECO:0000313" key="2">
    <source>
        <dbReference type="Proteomes" id="UP000233837"/>
    </source>
</evidence>
<name>A0A2I0WTG0_9ASPA</name>
<organism evidence="1 2">
    <name type="scientific">Dendrobium catenatum</name>
    <dbReference type="NCBI Taxonomy" id="906689"/>
    <lineage>
        <taxon>Eukaryota</taxon>
        <taxon>Viridiplantae</taxon>
        <taxon>Streptophyta</taxon>
        <taxon>Embryophyta</taxon>
        <taxon>Tracheophyta</taxon>
        <taxon>Spermatophyta</taxon>
        <taxon>Magnoliopsida</taxon>
        <taxon>Liliopsida</taxon>
        <taxon>Asparagales</taxon>
        <taxon>Orchidaceae</taxon>
        <taxon>Epidendroideae</taxon>
        <taxon>Malaxideae</taxon>
        <taxon>Dendrobiinae</taxon>
        <taxon>Dendrobium</taxon>
    </lineage>
</organism>